<evidence type="ECO:0000256" key="2">
    <source>
        <dbReference type="ARBA" id="ARBA00022490"/>
    </source>
</evidence>
<dbReference type="InterPro" id="IPR019084">
    <property type="entry name" value="STM1-like_N"/>
</dbReference>
<feature type="region of interest" description="Disordered" evidence="3">
    <location>
        <begin position="205"/>
        <end position="269"/>
    </location>
</feature>
<gene>
    <name evidence="5" type="ORF">KABA2_07S01650</name>
</gene>
<dbReference type="EMBL" id="CAEFZW010000007">
    <property type="protein sequence ID" value="CAB4255662.1"/>
    <property type="molecule type" value="Genomic_DNA"/>
</dbReference>
<dbReference type="Proteomes" id="UP000644660">
    <property type="component" value="Unassembled WGS sequence"/>
</dbReference>
<dbReference type="InterPro" id="IPR006861">
    <property type="entry name" value="HABP4_PAIRBP1-bd"/>
</dbReference>
<evidence type="ECO:0000259" key="4">
    <source>
        <dbReference type="SMART" id="SM01233"/>
    </source>
</evidence>
<feature type="compositionally biased region" description="Basic and acidic residues" evidence="3">
    <location>
        <begin position="219"/>
        <end position="237"/>
    </location>
</feature>
<dbReference type="Gene3D" id="6.10.140.1040">
    <property type="match status" value="1"/>
</dbReference>
<evidence type="ECO:0000313" key="6">
    <source>
        <dbReference type="Proteomes" id="UP000644660"/>
    </source>
</evidence>
<dbReference type="AlphaFoldDB" id="A0A8H2ZIM2"/>
<feature type="compositionally biased region" description="Basic and acidic residues" evidence="3">
    <location>
        <begin position="126"/>
        <end position="141"/>
    </location>
</feature>
<accession>A0A8H2ZIM2</accession>
<dbReference type="GeneID" id="64858719"/>
<evidence type="ECO:0000313" key="5">
    <source>
        <dbReference type="EMBL" id="CAB4255662.1"/>
    </source>
</evidence>
<feature type="region of interest" description="Disordered" evidence="3">
    <location>
        <begin position="1"/>
        <end position="141"/>
    </location>
</feature>
<dbReference type="Pfam" id="PF09598">
    <property type="entry name" value="Stm1_N"/>
    <property type="match status" value="1"/>
</dbReference>
<protein>
    <submittedName>
        <fullName evidence="5">Similar to Saccharomyces cerevisiae YLR150W STM1 Protein required for optimal translation under nutrient stress</fullName>
    </submittedName>
</protein>
<dbReference type="RefSeq" id="XP_041407506.1">
    <property type="nucleotide sequence ID" value="XM_041551572.1"/>
</dbReference>
<proteinExistence type="predicted"/>
<reference evidence="5 6" key="1">
    <citation type="submission" date="2020-05" db="EMBL/GenBank/DDBJ databases">
        <authorList>
            <person name="Casaregola S."/>
            <person name="Devillers H."/>
            <person name="Grondin C."/>
        </authorList>
    </citation>
    <scope>NUCLEOTIDE SEQUENCE [LARGE SCALE GENOMIC DNA]</scope>
    <source>
        <strain evidence="5 6">CLIB 1767</strain>
    </source>
</reference>
<keyword evidence="2" id="KW-0963">Cytoplasm</keyword>
<sequence>MSNPFDLLGNDIEDPNATVVPPLKELVRKTTSSKKADVPPPSADPSRARKPRAKATGNDGAIKDKSAGRQKNRTRDVSGSASERRPNTRRATDRHSRSGKTDTQKKINQGWGNNKDEVDTEAAAEADAKTELAEDAEEKVAESNKMTLEAYLQSQQSGSLNKTVEAKATNKLENAELFFKEEEVYVPATKVKAVKSKQQKAKNFLDFDATFSDAVPKGRRSDNRSDNRSGDRKDNKNFGKNAKRGGKKSQQNTVEKNRSIDTANLPSLA</sequence>
<organism evidence="5 6">
    <name type="scientific">Maudiozyma barnettii</name>
    <dbReference type="NCBI Taxonomy" id="61262"/>
    <lineage>
        <taxon>Eukaryota</taxon>
        <taxon>Fungi</taxon>
        <taxon>Dikarya</taxon>
        <taxon>Ascomycota</taxon>
        <taxon>Saccharomycotina</taxon>
        <taxon>Saccharomycetes</taxon>
        <taxon>Saccharomycetales</taxon>
        <taxon>Saccharomycetaceae</taxon>
        <taxon>Maudiozyma</taxon>
    </lineage>
</organism>
<dbReference type="OrthoDB" id="5426471at2759"/>
<comment type="caution">
    <text evidence="5">The sequence shown here is derived from an EMBL/GenBank/DDBJ whole genome shotgun (WGS) entry which is preliminary data.</text>
</comment>
<dbReference type="GO" id="GO:0003676">
    <property type="term" value="F:nucleic acid binding"/>
    <property type="evidence" value="ECO:0007669"/>
    <property type="project" value="UniProtKB-ARBA"/>
</dbReference>
<name>A0A8H2ZIM2_9SACH</name>
<feature type="compositionally biased region" description="Basic and acidic residues" evidence="3">
    <location>
        <begin position="82"/>
        <end position="105"/>
    </location>
</feature>
<evidence type="ECO:0000256" key="1">
    <source>
        <dbReference type="ARBA" id="ARBA00004496"/>
    </source>
</evidence>
<comment type="subcellular location">
    <subcellularLocation>
        <location evidence="1">Cytoplasm</location>
    </subcellularLocation>
</comment>
<dbReference type="GO" id="GO:0005737">
    <property type="term" value="C:cytoplasm"/>
    <property type="evidence" value="ECO:0007669"/>
    <property type="project" value="UniProtKB-SubCell"/>
</dbReference>
<dbReference type="SMART" id="SM01233">
    <property type="entry name" value="HABP4_PAI-RBP1"/>
    <property type="match status" value="1"/>
</dbReference>
<keyword evidence="6" id="KW-1185">Reference proteome</keyword>
<feature type="domain" description="Hyaluronan/mRNA-binding protein" evidence="4">
    <location>
        <begin position="88"/>
        <end position="169"/>
    </location>
</feature>
<feature type="compositionally biased region" description="Polar residues" evidence="3">
    <location>
        <begin position="248"/>
        <end position="269"/>
    </location>
</feature>
<evidence type="ECO:0000256" key="3">
    <source>
        <dbReference type="SAM" id="MobiDB-lite"/>
    </source>
</evidence>